<keyword evidence="1" id="KW-0812">Transmembrane</keyword>
<keyword evidence="1" id="KW-1133">Transmembrane helix</keyword>
<reference evidence="2 3" key="1">
    <citation type="submission" date="2018-05" db="EMBL/GenBank/DDBJ databases">
        <title>Flavobacterium sp. strain IMCC34759, incomplete genome.</title>
        <authorList>
            <person name="Joung Y."/>
            <person name="Cho J."/>
        </authorList>
    </citation>
    <scope>NUCLEOTIDE SEQUENCE [LARGE SCALE GENOMIC DNA]</scope>
    <source>
        <strain evidence="2 3">IMCC34759</strain>
    </source>
</reference>
<accession>A0A2V4BSI6</accession>
<gene>
    <name evidence="2" type="ORF">DMB65_05485</name>
</gene>
<keyword evidence="3" id="KW-1185">Reference proteome</keyword>
<name>A0A2V4BSI6_9FLAO</name>
<dbReference type="Proteomes" id="UP000247903">
    <property type="component" value="Unassembled WGS sequence"/>
</dbReference>
<dbReference type="AlphaFoldDB" id="A0A2V4BSI6"/>
<protein>
    <submittedName>
        <fullName evidence="2">Uncharacterized protein</fullName>
    </submittedName>
</protein>
<dbReference type="EMBL" id="QJHK01000003">
    <property type="protein sequence ID" value="PXY42018.1"/>
    <property type="molecule type" value="Genomic_DNA"/>
</dbReference>
<feature type="transmembrane region" description="Helical" evidence="1">
    <location>
        <begin position="23"/>
        <end position="44"/>
    </location>
</feature>
<evidence type="ECO:0000256" key="1">
    <source>
        <dbReference type="SAM" id="Phobius"/>
    </source>
</evidence>
<evidence type="ECO:0000313" key="2">
    <source>
        <dbReference type="EMBL" id="PXY42018.1"/>
    </source>
</evidence>
<keyword evidence="1" id="KW-0472">Membrane</keyword>
<proteinExistence type="predicted"/>
<organism evidence="2 3">
    <name type="scientific">Flavobacterium cheongpyeongense</name>
    <dbReference type="NCBI Taxonomy" id="2212651"/>
    <lineage>
        <taxon>Bacteria</taxon>
        <taxon>Pseudomonadati</taxon>
        <taxon>Bacteroidota</taxon>
        <taxon>Flavobacteriia</taxon>
        <taxon>Flavobacteriales</taxon>
        <taxon>Flavobacteriaceae</taxon>
        <taxon>Flavobacterium</taxon>
    </lineage>
</organism>
<sequence>MDNLIFKVNSFIFNFNWFIMKVFLKYIIQIIAVTLVFAFGIQYFSDNGFKQLKNSRYNDWANILNGKINSEIIINGSSRGFVGYNPVIIGDKLNLSCFNLSFNAGSYNLQQSKFDIYLKNNKTPKVIIQNIDLAYFVKSTKLPDEEQFYPFIYNKSIDSLTTKFDNRFSLFRTIPLLKYNQKIKMLEEGVIANFSNPFEKNVKTIQGYCPQNRIFKVDYHNLSRFPNLTFKAENKHEILLLHDMINFYTWRLHKDAKIIFVWMPEYKLRLTKSFDLKRESIIDELNLIQKKDKNFLFIDMAYDEMSNHTQYYYDTFHLNEVGSNLFSEKVSMKINEFLN</sequence>
<comment type="caution">
    <text evidence="2">The sequence shown here is derived from an EMBL/GenBank/DDBJ whole genome shotgun (WGS) entry which is preliminary data.</text>
</comment>
<evidence type="ECO:0000313" key="3">
    <source>
        <dbReference type="Proteomes" id="UP000247903"/>
    </source>
</evidence>